<dbReference type="EMBL" id="CP012747">
    <property type="protein sequence ID" value="ALL68654.1"/>
    <property type="molecule type" value="Genomic_DNA"/>
</dbReference>
<dbReference type="Proteomes" id="UP000019146">
    <property type="component" value="Chromosome 2"/>
</dbReference>
<reference evidence="4 5" key="1">
    <citation type="journal article" date="2014" name="Genome Announc.">
        <title>Draft Genome Sequence of the Haloacid-Degrading Burkholderia caribensis Strain MBA4.</title>
        <authorList>
            <person name="Pan Y."/>
            <person name="Kong K.F."/>
            <person name="Tsang J.S."/>
        </authorList>
    </citation>
    <scope>NUCLEOTIDE SEQUENCE [LARGE SCALE GENOMIC DNA]</scope>
    <source>
        <strain evidence="4 5">MBA4</strain>
    </source>
</reference>
<dbReference type="InterPro" id="IPR028082">
    <property type="entry name" value="Peripla_BP_I"/>
</dbReference>
<dbReference type="KEGG" id="bcai:K788_0000322"/>
<dbReference type="InterPro" id="IPR025997">
    <property type="entry name" value="SBP_2_dom"/>
</dbReference>
<dbReference type="Pfam" id="PF13407">
    <property type="entry name" value="Peripla_BP_4"/>
    <property type="match status" value="1"/>
</dbReference>
<evidence type="ECO:0000256" key="1">
    <source>
        <dbReference type="ARBA" id="ARBA00004418"/>
    </source>
</evidence>
<dbReference type="Gene3D" id="3.40.50.2300">
    <property type="match status" value="2"/>
</dbReference>
<feature type="domain" description="HTH lacI-type" evidence="3">
    <location>
        <begin position="34"/>
        <end position="75"/>
    </location>
</feature>
<comment type="similarity">
    <text evidence="2">Belongs to the bacterial solute-binding protein 2 family.</text>
</comment>
<dbReference type="GO" id="GO:0030288">
    <property type="term" value="C:outer membrane-bounded periplasmic space"/>
    <property type="evidence" value="ECO:0007669"/>
    <property type="project" value="TreeGrafter"/>
</dbReference>
<protein>
    <submittedName>
        <fullName evidence="4">Transcriptional regulator, LacI family</fullName>
    </submittedName>
</protein>
<dbReference type="CDD" id="cd01392">
    <property type="entry name" value="HTH_LacI"/>
    <property type="match status" value="1"/>
</dbReference>
<dbReference type="Gene3D" id="1.10.260.40">
    <property type="entry name" value="lambda repressor-like DNA-binding domains"/>
    <property type="match status" value="1"/>
</dbReference>
<name>A0A0P0RIQ9_9BURK</name>
<evidence type="ECO:0000259" key="3">
    <source>
        <dbReference type="PROSITE" id="PS50932"/>
    </source>
</evidence>
<dbReference type="PROSITE" id="PS00356">
    <property type="entry name" value="HTH_LACI_1"/>
    <property type="match status" value="1"/>
</dbReference>
<evidence type="ECO:0000256" key="2">
    <source>
        <dbReference type="ARBA" id="ARBA00007639"/>
    </source>
</evidence>
<evidence type="ECO:0000313" key="4">
    <source>
        <dbReference type="EMBL" id="ALL68654.1"/>
    </source>
</evidence>
<proteinExistence type="inferred from homology"/>
<dbReference type="AlphaFoldDB" id="A0A0P0RIQ9"/>
<dbReference type="InterPro" id="IPR010982">
    <property type="entry name" value="Lambda_DNA-bd_dom_sf"/>
</dbReference>
<dbReference type="SMART" id="SM00354">
    <property type="entry name" value="HTH_LACI"/>
    <property type="match status" value="1"/>
</dbReference>
<dbReference type="PANTHER" id="PTHR30036:SF7">
    <property type="entry name" value="ABC TRANSPORTER PERIPLASMIC-BINDING PROTEIN YPHF"/>
    <property type="match status" value="1"/>
</dbReference>
<organism evidence="4 5">
    <name type="scientific">Paraburkholderia caribensis MBA4</name>
    <dbReference type="NCBI Taxonomy" id="1323664"/>
    <lineage>
        <taxon>Bacteria</taxon>
        <taxon>Pseudomonadati</taxon>
        <taxon>Pseudomonadota</taxon>
        <taxon>Betaproteobacteria</taxon>
        <taxon>Burkholderiales</taxon>
        <taxon>Burkholderiaceae</taxon>
        <taxon>Paraburkholderia</taxon>
    </lineage>
</organism>
<dbReference type="GO" id="GO:0006355">
    <property type="term" value="P:regulation of DNA-templated transcription"/>
    <property type="evidence" value="ECO:0007669"/>
    <property type="project" value="InterPro"/>
</dbReference>
<evidence type="ECO:0000313" key="5">
    <source>
        <dbReference type="Proteomes" id="UP000019146"/>
    </source>
</evidence>
<comment type="subcellular location">
    <subcellularLocation>
        <location evidence="1">Periplasm</location>
    </subcellularLocation>
</comment>
<dbReference type="InterPro" id="IPR050555">
    <property type="entry name" value="Bact_Solute-Bind_Prot2"/>
</dbReference>
<dbReference type="InterPro" id="IPR000843">
    <property type="entry name" value="HTH_LacI"/>
</dbReference>
<dbReference type="GO" id="GO:0003677">
    <property type="term" value="F:DNA binding"/>
    <property type="evidence" value="ECO:0007669"/>
    <property type="project" value="InterPro"/>
</dbReference>
<dbReference type="SUPFAM" id="SSF53822">
    <property type="entry name" value="Periplasmic binding protein-like I"/>
    <property type="match status" value="1"/>
</dbReference>
<dbReference type="PANTHER" id="PTHR30036">
    <property type="entry name" value="D-XYLOSE-BINDING PERIPLASMIC PROTEIN"/>
    <property type="match status" value="1"/>
</dbReference>
<dbReference type="GO" id="GO:0030246">
    <property type="term" value="F:carbohydrate binding"/>
    <property type="evidence" value="ECO:0007669"/>
    <property type="project" value="TreeGrafter"/>
</dbReference>
<sequence>MDISACCPRGVDAIMAHMPTTTKPAMSDTRRRKTSMTDIARAAGVSEATVDRVLNGRGGVSRDKETRVLEWARKLKIDRALEAVSVRWLRIAILLQQPVAQYYVHLKQGFDLAQKTFEAQRVICAVTYFDSLEPQAVVETIERATRKADALVIVAYEHPDITAALRHVSHRMPVVTLASDLPGTGRLAYVGIDNRCAGRVAGELMGRFLGDAGGKVLVMTGMHDFLGHEERESGFRSVLRRRFPNCDIVETVESREQSSLTESLARDAFRRYPDLRGIYNISVGDEGIGNALRKLDRVHKTVLIGHELNDTSRRLLIEGVLDAVLDQNPIGEALHSIEVILRHYHRDPGVTLAQQIPVTVLLRENLPLTD</sequence>
<dbReference type="CDD" id="cd06307">
    <property type="entry name" value="PBP1_sugar_binding"/>
    <property type="match status" value="1"/>
</dbReference>
<gene>
    <name evidence="4" type="ORF">K788_0000322</name>
</gene>
<dbReference type="Pfam" id="PF00356">
    <property type="entry name" value="LacI"/>
    <property type="match status" value="1"/>
</dbReference>
<accession>A0A0P0RIQ9</accession>
<dbReference type="PROSITE" id="PS50932">
    <property type="entry name" value="HTH_LACI_2"/>
    <property type="match status" value="1"/>
</dbReference>
<dbReference type="SUPFAM" id="SSF47413">
    <property type="entry name" value="lambda repressor-like DNA-binding domains"/>
    <property type="match status" value="1"/>
</dbReference>